<comment type="caution">
    <text evidence="1">The sequence shown here is derived from an EMBL/GenBank/DDBJ whole genome shotgun (WGS) entry which is preliminary data.</text>
</comment>
<dbReference type="Pfam" id="PF02597">
    <property type="entry name" value="ThiS"/>
    <property type="match status" value="1"/>
</dbReference>
<reference evidence="1 2" key="1">
    <citation type="submission" date="2016-01" db="EMBL/GenBank/DDBJ databases">
        <title>The new phylogeny of the genus Mycobacterium.</title>
        <authorList>
            <person name="Tarcisio F."/>
            <person name="Conor M."/>
            <person name="Antonella G."/>
            <person name="Elisabetta G."/>
            <person name="Giulia F.S."/>
            <person name="Sara T."/>
            <person name="Anna F."/>
            <person name="Clotilde B."/>
            <person name="Roberto B."/>
            <person name="Veronica D.S."/>
            <person name="Fabio R."/>
            <person name="Monica P."/>
            <person name="Olivier J."/>
            <person name="Enrico T."/>
            <person name="Nicola S."/>
        </authorList>
    </citation>
    <scope>NUCLEOTIDE SEQUENCE [LARGE SCALE GENOMIC DNA]</scope>
    <source>
        <strain evidence="1 2">DSM 44179</strain>
    </source>
</reference>
<dbReference type="OrthoDB" id="4331766at2"/>
<evidence type="ECO:0000313" key="1">
    <source>
        <dbReference type="EMBL" id="ORV05493.1"/>
    </source>
</evidence>
<gene>
    <name evidence="1" type="ORF">AWC04_06435</name>
</gene>
<proteinExistence type="predicted"/>
<dbReference type="EMBL" id="LQOJ01000024">
    <property type="protein sequence ID" value="ORV05493.1"/>
    <property type="molecule type" value="Genomic_DNA"/>
</dbReference>
<name>A0A1X1RGK6_MYCFA</name>
<dbReference type="SUPFAM" id="SSF54285">
    <property type="entry name" value="MoaD/ThiS"/>
    <property type="match status" value="1"/>
</dbReference>
<dbReference type="Gene3D" id="3.10.20.30">
    <property type="match status" value="1"/>
</dbReference>
<dbReference type="InterPro" id="IPR016155">
    <property type="entry name" value="Mopterin_synth/thiamin_S_b"/>
</dbReference>
<sequence>MALVRFFAAAAEAAGAPERDSDAATIGELKAALTAQHPRLGELWGCCSVLVDGTRADDGAALPAAATVDVLPPFAGG</sequence>
<dbReference type="InterPro" id="IPR012675">
    <property type="entry name" value="Beta-grasp_dom_sf"/>
</dbReference>
<evidence type="ECO:0000313" key="2">
    <source>
        <dbReference type="Proteomes" id="UP000193484"/>
    </source>
</evidence>
<protein>
    <submittedName>
        <fullName evidence="1">Molybdopterin synthase sulfur carrier subunit</fullName>
    </submittedName>
</protein>
<dbReference type="STRING" id="1793.AWC04_06435"/>
<dbReference type="AlphaFoldDB" id="A0A1X1RGK6"/>
<dbReference type="RefSeq" id="WP_085094298.1">
    <property type="nucleotide sequence ID" value="NZ_AP022603.1"/>
</dbReference>
<dbReference type="Proteomes" id="UP000193484">
    <property type="component" value="Unassembled WGS sequence"/>
</dbReference>
<keyword evidence="2" id="KW-1185">Reference proteome</keyword>
<dbReference type="CDD" id="cd17040">
    <property type="entry name" value="Ubl_MoaD_like"/>
    <property type="match status" value="1"/>
</dbReference>
<organism evidence="1 2">
    <name type="scientific">Mycolicibacterium fallax</name>
    <name type="common">Mycobacterium fallax</name>
    <dbReference type="NCBI Taxonomy" id="1793"/>
    <lineage>
        <taxon>Bacteria</taxon>
        <taxon>Bacillati</taxon>
        <taxon>Actinomycetota</taxon>
        <taxon>Actinomycetes</taxon>
        <taxon>Mycobacteriales</taxon>
        <taxon>Mycobacteriaceae</taxon>
        <taxon>Mycolicibacterium</taxon>
    </lineage>
</organism>
<accession>A0A1X1RGK6</accession>
<dbReference type="InterPro" id="IPR003749">
    <property type="entry name" value="ThiS/MoaD-like"/>
</dbReference>